<evidence type="ECO:0000313" key="4">
    <source>
        <dbReference type="EMBL" id="EDK39323.2"/>
    </source>
</evidence>
<evidence type="ECO:0008006" key="6">
    <source>
        <dbReference type="Google" id="ProtNLM"/>
    </source>
</evidence>
<proteinExistence type="predicted"/>
<keyword evidence="3" id="KW-0812">Transmembrane</keyword>
<keyword evidence="3" id="KW-1133">Transmembrane helix</keyword>
<feature type="transmembrane region" description="Helical" evidence="3">
    <location>
        <begin position="166"/>
        <end position="188"/>
    </location>
</feature>
<dbReference type="GO" id="GO:0016020">
    <property type="term" value="C:membrane"/>
    <property type="evidence" value="ECO:0007669"/>
    <property type="project" value="UniProtKB-SubCell"/>
</dbReference>
<dbReference type="Gene3D" id="1.20.1250.20">
    <property type="entry name" value="MFS general substrate transporter like domains"/>
    <property type="match status" value="1"/>
</dbReference>
<evidence type="ECO:0000256" key="1">
    <source>
        <dbReference type="ARBA" id="ARBA00004141"/>
    </source>
</evidence>
<feature type="transmembrane region" description="Helical" evidence="3">
    <location>
        <begin position="125"/>
        <end position="145"/>
    </location>
</feature>
<feature type="transmembrane region" description="Helical" evidence="3">
    <location>
        <begin position="383"/>
        <end position="403"/>
    </location>
</feature>
<dbReference type="InterPro" id="IPR011701">
    <property type="entry name" value="MFS"/>
</dbReference>
<feature type="transmembrane region" description="Helical" evidence="3">
    <location>
        <begin position="70"/>
        <end position="88"/>
    </location>
</feature>
<dbReference type="InParanoid" id="A5DJH0"/>
<dbReference type="KEGG" id="pgu:PGUG_03421"/>
<organism evidence="4 5">
    <name type="scientific">Meyerozyma guilliermondii (strain ATCC 6260 / CBS 566 / DSM 6381 / JCM 1539 / NBRC 10279 / NRRL Y-324)</name>
    <name type="common">Yeast</name>
    <name type="synonym">Candida guilliermondii</name>
    <dbReference type="NCBI Taxonomy" id="294746"/>
    <lineage>
        <taxon>Eukaryota</taxon>
        <taxon>Fungi</taxon>
        <taxon>Dikarya</taxon>
        <taxon>Ascomycota</taxon>
        <taxon>Saccharomycotina</taxon>
        <taxon>Pichiomycetes</taxon>
        <taxon>Debaryomycetaceae</taxon>
        <taxon>Meyerozyma</taxon>
    </lineage>
</organism>
<dbReference type="SUPFAM" id="SSF103473">
    <property type="entry name" value="MFS general substrate transporter"/>
    <property type="match status" value="1"/>
</dbReference>
<feature type="transmembrane region" description="Helical" evidence="3">
    <location>
        <begin position="100"/>
        <end position="119"/>
    </location>
</feature>
<dbReference type="GeneID" id="5126030"/>
<comment type="subcellular location">
    <subcellularLocation>
        <location evidence="1">Membrane</location>
        <topology evidence="1">Multi-pass membrane protein</topology>
    </subcellularLocation>
</comment>
<dbReference type="VEuPathDB" id="FungiDB:PGUG_03421"/>
<dbReference type="RefSeq" id="XP_001484040.2">
    <property type="nucleotide sequence ID" value="XM_001483990.1"/>
</dbReference>
<dbReference type="PANTHER" id="PTHR23520:SF5">
    <property type="entry name" value="TRANSPORTER, PUTATIVE (AFU_ORTHOLOGUE AFUA_3G04000)-RELATED"/>
    <property type="match status" value="1"/>
</dbReference>
<feature type="transmembrane region" description="Helical" evidence="3">
    <location>
        <begin position="256"/>
        <end position="275"/>
    </location>
</feature>
<accession>A5DJH0</accession>
<keyword evidence="3" id="KW-0472">Membrane</keyword>
<feature type="transmembrane region" description="Helical" evidence="3">
    <location>
        <begin position="409"/>
        <end position="432"/>
    </location>
</feature>
<dbReference type="Pfam" id="PF07690">
    <property type="entry name" value="MFS_1"/>
    <property type="match status" value="1"/>
</dbReference>
<feature type="region of interest" description="Disordered" evidence="2">
    <location>
        <begin position="228"/>
        <end position="249"/>
    </location>
</feature>
<dbReference type="AlphaFoldDB" id="A5DJH0"/>
<feature type="transmembrane region" description="Helical" evidence="3">
    <location>
        <begin position="295"/>
        <end position="315"/>
    </location>
</feature>
<feature type="transmembrane region" description="Helical" evidence="3">
    <location>
        <begin position="200"/>
        <end position="219"/>
    </location>
</feature>
<name>A5DJH0_PICGU</name>
<keyword evidence="5" id="KW-1185">Reference proteome</keyword>
<gene>
    <name evidence="4" type="ORF">PGUG_03421</name>
</gene>
<dbReference type="OrthoDB" id="10394773at2759"/>
<feature type="compositionally biased region" description="Acidic residues" evidence="2">
    <location>
        <begin position="231"/>
        <end position="246"/>
    </location>
</feature>
<evidence type="ECO:0000313" key="5">
    <source>
        <dbReference type="Proteomes" id="UP000001997"/>
    </source>
</evidence>
<dbReference type="InterPro" id="IPR036259">
    <property type="entry name" value="MFS_trans_sf"/>
</dbReference>
<feature type="transmembrane region" description="Helical" evidence="3">
    <location>
        <begin position="37"/>
        <end position="58"/>
    </location>
</feature>
<feature type="transmembrane region" description="Helical" evidence="3">
    <location>
        <begin position="351"/>
        <end position="371"/>
    </location>
</feature>
<dbReference type="GO" id="GO:0022857">
    <property type="term" value="F:transmembrane transporter activity"/>
    <property type="evidence" value="ECO:0007669"/>
    <property type="project" value="InterPro"/>
</dbReference>
<dbReference type="Proteomes" id="UP000001997">
    <property type="component" value="Unassembled WGS sequence"/>
</dbReference>
<evidence type="ECO:0000256" key="3">
    <source>
        <dbReference type="SAM" id="Phobius"/>
    </source>
</evidence>
<sequence>MVDDSGTQYHELQNLEDGSPRASANEPFSYKVGLQHWILRLIQGFQGLNLGLLYVALFPYLESLGLDKRSIGALMSISLLGNGFLRYFSPQLQNRSTHKTLILSCHGLAALCGAILLTISHRWAALPAIIGCMVSWGHELGYSRALQGSMLITITNENKQFEERTLSLILGTSGVFLGMIATAIMLNVDEQSKEPPRFDYAFKTFTVLELVILLLVCLLDSKKHNEMEISTQEEEEEDDEEEETTSENDHSRVISCLNWTFFLQAIGEGIVLIPWKVDYMSVMNKDPSRAPFAVAMLLIGDQFSPVLSVVLTYLLHGPIKSVIIMELTTAFMYIGVGSSSQPDTTKTITGISVWMTSRLYYVHGMVLSLVAPQNSRKELSARIFVYRAFGLCIGPLVAGALAYHDLYGYCYYISATLLLLCCVILAITCLPLDENLRSPLKKNI</sequence>
<protein>
    <recommendedName>
        <fullName evidence="6">Major facilitator superfamily (MFS) profile domain-containing protein</fullName>
    </recommendedName>
</protein>
<dbReference type="EMBL" id="CH408158">
    <property type="protein sequence ID" value="EDK39323.2"/>
    <property type="molecule type" value="Genomic_DNA"/>
</dbReference>
<dbReference type="PANTHER" id="PTHR23520">
    <property type="entry name" value="TRANSPORTER, PUTATIVE (AFU_ORTHOLOGUE AFUA_3G04000)-RELATED"/>
    <property type="match status" value="1"/>
</dbReference>
<dbReference type="HOGENOM" id="CLU_616935_0_0_1"/>
<evidence type="ECO:0000256" key="2">
    <source>
        <dbReference type="SAM" id="MobiDB-lite"/>
    </source>
</evidence>
<feature type="transmembrane region" description="Helical" evidence="3">
    <location>
        <begin position="322"/>
        <end position="339"/>
    </location>
</feature>
<reference evidence="4 5" key="1">
    <citation type="journal article" date="2009" name="Nature">
        <title>Evolution of pathogenicity and sexual reproduction in eight Candida genomes.</title>
        <authorList>
            <person name="Butler G."/>
            <person name="Rasmussen M.D."/>
            <person name="Lin M.F."/>
            <person name="Santos M.A."/>
            <person name="Sakthikumar S."/>
            <person name="Munro C.A."/>
            <person name="Rheinbay E."/>
            <person name="Grabherr M."/>
            <person name="Forche A."/>
            <person name="Reedy J.L."/>
            <person name="Agrafioti I."/>
            <person name="Arnaud M.B."/>
            <person name="Bates S."/>
            <person name="Brown A.J."/>
            <person name="Brunke S."/>
            <person name="Costanzo M.C."/>
            <person name="Fitzpatrick D.A."/>
            <person name="de Groot P.W."/>
            <person name="Harris D."/>
            <person name="Hoyer L.L."/>
            <person name="Hube B."/>
            <person name="Klis F.M."/>
            <person name="Kodira C."/>
            <person name="Lennard N."/>
            <person name="Logue M.E."/>
            <person name="Martin R."/>
            <person name="Neiman A.M."/>
            <person name="Nikolaou E."/>
            <person name="Quail M.A."/>
            <person name="Quinn J."/>
            <person name="Santos M.C."/>
            <person name="Schmitzberger F.F."/>
            <person name="Sherlock G."/>
            <person name="Shah P."/>
            <person name="Silverstein K.A."/>
            <person name="Skrzypek M.S."/>
            <person name="Soll D."/>
            <person name="Staggs R."/>
            <person name="Stansfield I."/>
            <person name="Stumpf M.P."/>
            <person name="Sudbery P.E."/>
            <person name="Srikantha T."/>
            <person name="Zeng Q."/>
            <person name="Berman J."/>
            <person name="Berriman M."/>
            <person name="Heitman J."/>
            <person name="Gow N.A."/>
            <person name="Lorenz M.C."/>
            <person name="Birren B.W."/>
            <person name="Kellis M."/>
            <person name="Cuomo C.A."/>
        </authorList>
    </citation>
    <scope>NUCLEOTIDE SEQUENCE [LARGE SCALE GENOMIC DNA]</scope>
    <source>
        <strain evidence="5">ATCC 6260 / CBS 566 / DSM 6381 / JCM 1539 / NBRC 10279 / NRRL Y-324</strain>
    </source>
</reference>